<evidence type="ECO:0000313" key="1">
    <source>
        <dbReference type="EMBL" id="GGJ56402.1"/>
    </source>
</evidence>
<reference evidence="1" key="1">
    <citation type="journal article" date="2014" name="Int. J. Syst. Evol. Microbiol.">
        <title>Complete genome sequence of Corynebacterium casei LMG S-19264T (=DSM 44701T), isolated from a smear-ripened cheese.</title>
        <authorList>
            <consortium name="US DOE Joint Genome Institute (JGI-PGF)"/>
            <person name="Walter F."/>
            <person name="Albersmeier A."/>
            <person name="Kalinowski J."/>
            <person name="Ruckert C."/>
        </authorList>
    </citation>
    <scope>NUCLEOTIDE SEQUENCE</scope>
    <source>
        <strain evidence="1">JCM 3086</strain>
    </source>
</reference>
<dbReference type="AlphaFoldDB" id="A0A917LAY3"/>
<dbReference type="RefSeq" id="WP_189316144.1">
    <property type="nucleotide sequence ID" value="NZ_BMQA01000051.1"/>
</dbReference>
<organism evidence="1 2">
    <name type="scientific">Streptomyces brasiliensis</name>
    <dbReference type="NCBI Taxonomy" id="1954"/>
    <lineage>
        <taxon>Bacteria</taxon>
        <taxon>Bacillati</taxon>
        <taxon>Actinomycetota</taxon>
        <taxon>Actinomycetes</taxon>
        <taxon>Kitasatosporales</taxon>
        <taxon>Streptomycetaceae</taxon>
        <taxon>Streptomyces</taxon>
    </lineage>
</organism>
<dbReference type="GO" id="GO:0003677">
    <property type="term" value="F:DNA binding"/>
    <property type="evidence" value="ECO:0007669"/>
    <property type="project" value="InterPro"/>
</dbReference>
<dbReference type="SUPFAM" id="SSF48452">
    <property type="entry name" value="TPR-like"/>
    <property type="match status" value="1"/>
</dbReference>
<name>A0A917LAY3_9ACTN</name>
<reference evidence="1" key="2">
    <citation type="submission" date="2020-09" db="EMBL/GenBank/DDBJ databases">
        <authorList>
            <person name="Sun Q."/>
            <person name="Ohkuma M."/>
        </authorList>
    </citation>
    <scope>NUCLEOTIDE SEQUENCE</scope>
    <source>
        <strain evidence="1">JCM 3086</strain>
    </source>
</reference>
<dbReference type="InterPro" id="IPR010982">
    <property type="entry name" value="Lambda_DNA-bd_dom_sf"/>
</dbReference>
<dbReference type="Proteomes" id="UP000657574">
    <property type="component" value="Unassembled WGS sequence"/>
</dbReference>
<protein>
    <recommendedName>
        <fullName evidence="3">XRE family transcriptional regulator</fullName>
    </recommendedName>
</protein>
<dbReference type="InterPro" id="IPR011990">
    <property type="entry name" value="TPR-like_helical_dom_sf"/>
</dbReference>
<dbReference type="SUPFAM" id="SSF47413">
    <property type="entry name" value="lambda repressor-like DNA-binding domains"/>
    <property type="match status" value="1"/>
</dbReference>
<comment type="caution">
    <text evidence="1">The sequence shown here is derived from an EMBL/GenBank/DDBJ whole genome shotgun (WGS) entry which is preliminary data.</text>
</comment>
<dbReference type="Gene3D" id="1.25.40.10">
    <property type="entry name" value="Tetratricopeptide repeat domain"/>
    <property type="match status" value="1"/>
</dbReference>
<keyword evidence="2" id="KW-1185">Reference proteome</keyword>
<sequence length="436" mass="47918">MTYQPPTALPRELLDDEEVQRALAEHDFGTVFRVARDRAGISYSRVAAECDIKPERVGTLARGVGRITTFDKVVQIADALRVPGSMVGLAPRPWEMDGLPVHPYDSEIGPTSVRRRTILQAATRTGLAAALPALHRPPEPRRITNGYVQRLRERTVRLRRLDEFLGGGDTYRVYIGEYQDTKRLLRTASFTGESRQRLQSLLAEQAQQAGWAAFDGGRHAEAASLYEESKTAAREAGDADLLGNGFAFLAYQTADHRKAVEIAAASCATITAATPAAVQALLHERMAWACAVAGQADRTERALEAARAALDEQPDGEPQPDWAVWVDSTELHIMTGRCWTELRRPLRAVPILTKALDAYSDHNARDKALYLSWLADAYLSAGEVEEAATVTGRALDLATGIASVRPRQRLTPVLDQLRQHQDVTAVRDVLQKADVA</sequence>
<evidence type="ECO:0008006" key="3">
    <source>
        <dbReference type="Google" id="ProtNLM"/>
    </source>
</evidence>
<proteinExistence type="predicted"/>
<gene>
    <name evidence="1" type="ORF">GCM10010121_078740</name>
</gene>
<dbReference type="EMBL" id="BMQA01000051">
    <property type="protein sequence ID" value="GGJ56402.1"/>
    <property type="molecule type" value="Genomic_DNA"/>
</dbReference>
<evidence type="ECO:0000313" key="2">
    <source>
        <dbReference type="Proteomes" id="UP000657574"/>
    </source>
</evidence>
<accession>A0A917LAY3</accession>